<organism evidence="1">
    <name type="scientific">Rhizophora mucronata</name>
    <name type="common">Asiatic mangrove</name>
    <dbReference type="NCBI Taxonomy" id="61149"/>
    <lineage>
        <taxon>Eukaryota</taxon>
        <taxon>Viridiplantae</taxon>
        <taxon>Streptophyta</taxon>
        <taxon>Embryophyta</taxon>
        <taxon>Tracheophyta</taxon>
        <taxon>Spermatophyta</taxon>
        <taxon>Magnoliopsida</taxon>
        <taxon>eudicotyledons</taxon>
        <taxon>Gunneridae</taxon>
        <taxon>Pentapetalae</taxon>
        <taxon>rosids</taxon>
        <taxon>fabids</taxon>
        <taxon>Malpighiales</taxon>
        <taxon>Rhizophoraceae</taxon>
        <taxon>Rhizophora</taxon>
    </lineage>
</organism>
<evidence type="ECO:0000313" key="1">
    <source>
        <dbReference type="EMBL" id="MBX71074.1"/>
    </source>
</evidence>
<sequence>MVKTEKRVLNFLFHGCHRLISLQKDTSEELQT</sequence>
<dbReference type="EMBL" id="GGEC01090590">
    <property type="protein sequence ID" value="MBX71074.1"/>
    <property type="molecule type" value="Transcribed_RNA"/>
</dbReference>
<protein>
    <submittedName>
        <fullName evidence="1">Uncharacterized protein</fullName>
    </submittedName>
</protein>
<name>A0A2P2QW14_RHIMU</name>
<dbReference type="AlphaFoldDB" id="A0A2P2QW14"/>
<reference evidence="1" key="1">
    <citation type="submission" date="2018-02" db="EMBL/GenBank/DDBJ databases">
        <title>Rhizophora mucronata_Transcriptome.</title>
        <authorList>
            <person name="Meera S.P."/>
            <person name="Sreeshan A."/>
            <person name="Augustine A."/>
        </authorList>
    </citation>
    <scope>NUCLEOTIDE SEQUENCE</scope>
    <source>
        <tissue evidence="1">Leaf</tissue>
    </source>
</reference>
<proteinExistence type="predicted"/>
<accession>A0A2P2QW14</accession>